<evidence type="ECO:0000313" key="2">
    <source>
        <dbReference type="Proteomes" id="UP000325902"/>
    </source>
</evidence>
<keyword evidence="2" id="KW-1185">Reference proteome</keyword>
<reference evidence="1 2" key="1">
    <citation type="journal article" date="2019" name="Sci. Rep.">
        <title>A multi-omics analysis of the grapevine pathogen Lasiodiplodia theobromae reveals that temperature affects the expression of virulence- and pathogenicity-related genes.</title>
        <authorList>
            <person name="Felix C."/>
            <person name="Meneses R."/>
            <person name="Goncalves M.F.M."/>
            <person name="Tilleman L."/>
            <person name="Duarte A.S."/>
            <person name="Jorrin-Novo J.V."/>
            <person name="Van de Peer Y."/>
            <person name="Deforce D."/>
            <person name="Van Nieuwerburgh F."/>
            <person name="Esteves A.C."/>
            <person name="Alves A."/>
        </authorList>
    </citation>
    <scope>NUCLEOTIDE SEQUENCE [LARGE SCALE GENOMIC DNA]</scope>
    <source>
        <strain evidence="1 2">LA-SOL3</strain>
    </source>
</reference>
<dbReference type="PANTHER" id="PTHR38116">
    <property type="entry name" value="CHROMOSOME 7, WHOLE GENOME SHOTGUN SEQUENCE"/>
    <property type="match status" value="1"/>
</dbReference>
<name>A0A5N5D661_9PEZI</name>
<sequence>MTLSAATGPQAATLLQQQELPHASCYNAQQGVMVAAPQALPLHITSFTACEPDSERTEQFMQQFAADAHRALDHHLRLQQQQQQGGSSSPSSPRADLLLSLVRFNTTRAIVLNARAMGITAALMMAPESRSLLPSLPTTTAAEGAAADLSSAASVLPLLLPPSLRPTALQLSVSHHPWVDVLPLPELRDNLLRRDESTYDKKELCRDLRGFQAVEDGRYGGMVVWGEAWDPRGWEVTDAFAEKWPWVVEGCHALWESTAHWRAVRSASL</sequence>
<comment type="caution">
    <text evidence="1">The sequence shown here is derived from an EMBL/GenBank/DDBJ whole genome shotgun (WGS) entry which is preliminary data.</text>
</comment>
<evidence type="ECO:0000313" key="1">
    <source>
        <dbReference type="EMBL" id="KAB2573248.1"/>
    </source>
</evidence>
<dbReference type="PANTHER" id="PTHR38116:SF1">
    <property type="entry name" value="BZIP DOMAIN-CONTAINING PROTEIN"/>
    <property type="match status" value="1"/>
</dbReference>
<protein>
    <submittedName>
        <fullName evidence="1">Uncharacterized protein</fullName>
    </submittedName>
</protein>
<dbReference type="InterPro" id="IPR021833">
    <property type="entry name" value="DUF3425"/>
</dbReference>
<dbReference type="AlphaFoldDB" id="A0A5N5D661"/>
<organism evidence="1 2">
    <name type="scientific">Lasiodiplodia theobromae</name>
    <dbReference type="NCBI Taxonomy" id="45133"/>
    <lineage>
        <taxon>Eukaryota</taxon>
        <taxon>Fungi</taxon>
        <taxon>Dikarya</taxon>
        <taxon>Ascomycota</taxon>
        <taxon>Pezizomycotina</taxon>
        <taxon>Dothideomycetes</taxon>
        <taxon>Dothideomycetes incertae sedis</taxon>
        <taxon>Botryosphaeriales</taxon>
        <taxon>Botryosphaeriaceae</taxon>
        <taxon>Lasiodiplodia</taxon>
    </lineage>
</organism>
<accession>A0A5N5D661</accession>
<dbReference type="Proteomes" id="UP000325902">
    <property type="component" value="Unassembled WGS sequence"/>
</dbReference>
<dbReference type="OrthoDB" id="2245989at2759"/>
<dbReference type="Pfam" id="PF11905">
    <property type="entry name" value="DUF3425"/>
    <property type="match status" value="1"/>
</dbReference>
<gene>
    <name evidence="1" type="ORF">DBV05_g8071</name>
</gene>
<dbReference type="EMBL" id="VCHE01000062">
    <property type="protein sequence ID" value="KAB2573248.1"/>
    <property type="molecule type" value="Genomic_DNA"/>
</dbReference>
<proteinExistence type="predicted"/>